<feature type="compositionally biased region" description="Basic and acidic residues" evidence="1">
    <location>
        <begin position="9"/>
        <end position="26"/>
    </location>
</feature>
<keyword evidence="3" id="KW-1185">Reference proteome</keyword>
<proteinExistence type="predicted"/>
<comment type="caution">
    <text evidence="2">The sequence shown here is derived from an EMBL/GenBank/DDBJ whole genome shotgun (WGS) entry which is preliminary data.</text>
</comment>
<dbReference type="InParanoid" id="A0A1Y2AUK7"/>
<evidence type="ECO:0000313" key="2">
    <source>
        <dbReference type="EMBL" id="ORY26166.1"/>
    </source>
</evidence>
<gene>
    <name evidence="2" type="ORF">BCR39DRAFT_542063</name>
</gene>
<reference evidence="2 3" key="1">
    <citation type="submission" date="2016-07" db="EMBL/GenBank/DDBJ databases">
        <title>Pervasive Adenine N6-methylation of Active Genes in Fungi.</title>
        <authorList>
            <consortium name="DOE Joint Genome Institute"/>
            <person name="Mondo S.J."/>
            <person name="Dannebaum R.O."/>
            <person name="Kuo R.C."/>
            <person name="Labutti K."/>
            <person name="Haridas S."/>
            <person name="Kuo A."/>
            <person name="Salamov A."/>
            <person name="Ahrendt S.R."/>
            <person name="Lipzen A."/>
            <person name="Sullivan W."/>
            <person name="Andreopoulos W.B."/>
            <person name="Clum A."/>
            <person name="Lindquist E."/>
            <person name="Daum C."/>
            <person name="Ramamoorthy G.K."/>
            <person name="Gryganskyi A."/>
            <person name="Culley D."/>
            <person name="Magnuson J.K."/>
            <person name="James T.Y."/>
            <person name="O'Malley M.A."/>
            <person name="Stajich J.E."/>
            <person name="Spatafora J.W."/>
            <person name="Visel A."/>
            <person name="Grigoriev I.V."/>
        </authorList>
    </citation>
    <scope>NUCLEOTIDE SEQUENCE [LARGE SCALE GENOMIC DNA]</scope>
    <source>
        <strain evidence="2 3">68-887.2</strain>
    </source>
</reference>
<dbReference type="EMBL" id="MCFC01000050">
    <property type="protein sequence ID" value="ORY26166.1"/>
    <property type="molecule type" value="Genomic_DNA"/>
</dbReference>
<evidence type="ECO:0000313" key="3">
    <source>
        <dbReference type="Proteomes" id="UP000193986"/>
    </source>
</evidence>
<dbReference type="OrthoDB" id="2571238at2759"/>
<feature type="region of interest" description="Disordered" evidence="1">
    <location>
        <begin position="1"/>
        <end position="57"/>
    </location>
</feature>
<name>A0A1Y2AUK7_9TREE</name>
<sequence length="57" mass="5803">MANSPSGGEKNKMLPDDQKQLSDAEQRPGVSGESAPDAPGEKSSGITSDALKSAQVC</sequence>
<protein>
    <submittedName>
        <fullName evidence="2">Uncharacterized protein</fullName>
    </submittedName>
</protein>
<accession>A0A1Y2AUK7</accession>
<dbReference type="AlphaFoldDB" id="A0A1Y2AUK7"/>
<dbReference type="Proteomes" id="UP000193986">
    <property type="component" value="Unassembled WGS sequence"/>
</dbReference>
<evidence type="ECO:0000256" key="1">
    <source>
        <dbReference type="SAM" id="MobiDB-lite"/>
    </source>
</evidence>
<organism evidence="2 3">
    <name type="scientific">Naematelia encephala</name>
    <dbReference type="NCBI Taxonomy" id="71784"/>
    <lineage>
        <taxon>Eukaryota</taxon>
        <taxon>Fungi</taxon>
        <taxon>Dikarya</taxon>
        <taxon>Basidiomycota</taxon>
        <taxon>Agaricomycotina</taxon>
        <taxon>Tremellomycetes</taxon>
        <taxon>Tremellales</taxon>
        <taxon>Naemateliaceae</taxon>
        <taxon>Naematelia</taxon>
    </lineage>
</organism>